<evidence type="ECO:0000313" key="4">
    <source>
        <dbReference type="Proteomes" id="UP001222325"/>
    </source>
</evidence>
<dbReference type="EMBL" id="JARJCN010000092">
    <property type="protein sequence ID" value="KAJ7075587.1"/>
    <property type="molecule type" value="Genomic_DNA"/>
</dbReference>
<organism evidence="3 4">
    <name type="scientific">Mycena belliarum</name>
    <dbReference type="NCBI Taxonomy" id="1033014"/>
    <lineage>
        <taxon>Eukaryota</taxon>
        <taxon>Fungi</taxon>
        <taxon>Dikarya</taxon>
        <taxon>Basidiomycota</taxon>
        <taxon>Agaricomycotina</taxon>
        <taxon>Agaricomycetes</taxon>
        <taxon>Agaricomycetidae</taxon>
        <taxon>Agaricales</taxon>
        <taxon>Marasmiineae</taxon>
        <taxon>Mycenaceae</taxon>
        <taxon>Mycena</taxon>
    </lineage>
</organism>
<dbReference type="InterPro" id="IPR036412">
    <property type="entry name" value="HAD-like_sf"/>
</dbReference>
<dbReference type="PANTHER" id="PTHR43316">
    <property type="entry name" value="HYDROLASE, HALOACID DELAHOGENASE-RELATED"/>
    <property type="match status" value="1"/>
</dbReference>
<name>A0AAD6TUD9_9AGAR</name>
<sequence>MSWNPSAPISVPELYFWAVIKPSAVHSVAYLKSSLATSAAAQVKGGEYLALVLDPNTPAILGGRLEPNSGITSAYLVQPSRYPLPDAFLPIAPCGVGTRKPVTPDFEWPFEECVIDTGRHFIFQHVSADTRNARPYHGDAARALASLCIHDGNEEDRKRYRKRLAAEKVLRGLEDLSSKHATWWTTFSRKSRVAEKVPGQFFAPEWISAEIRYDIESFDRFLPVSQCFDDMAEIERFRAKFSRPSTERTIHWTLAQAPYTTPDALLESAAEIPCPSDVIEYICNLEGPRTPGPEQKEDLKPEGEDGNDDDDWDPWRVNPLDELAYPTPPPPSFEPDALQVVYLDIFGTLIDNEKGLYTALGPLLARCPFRFERAEALSFYLESEDETKERMPTAPYSEILLHAYTAMARRLGLTPSDTEAFAFAASIARWPLVDGAVACLRALRPHVPALVALVDLDDATLQKCAAFSALAPYFAEMWPWDASQEYRPYLDAFEPSFTYHDNMGVPRERRCFVSSGLYRDLEPASECDIPVIWVRNPDRIAGSLPSDEATFAWKVCDGLDGVIRALLPRKVAGTVTTVELQATIRKFAQM</sequence>
<dbReference type="Gene3D" id="3.40.50.1000">
    <property type="entry name" value="HAD superfamily/HAD-like"/>
    <property type="match status" value="1"/>
</dbReference>
<dbReference type="Gene3D" id="1.10.150.750">
    <property type="match status" value="1"/>
</dbReference>
<keyword evidence="1" id="KW-0378">Hydrolase</keyword>
<comment type="caution">
    <text evidence="3">The sequence shown here is derived from an EMBL/GenBank/DDBJ whole genome shotgun (WGS) entry which is preliminary data.</text>
</comment>
<dbReference type="InterPro" id="IPR051540">
    <property type="entry name" value="S-2-haloacid_dehalogenase"/>
</dbReference>
<feature type="region of interest" description="Disordered" evidence="2">
    <location>
        <begin position="285"/>
        <end position="312"/>
    </location>
</feature>
<protein>
    <submittedName>
        <fullName evidence="3">Uncharacterized protein</fullName>
    </submittedName>
</protein>
<gene>
    <name evidence="3" type="ORF">B0H15DRAFT_866352</name>
</gene>
<dbReference type="InterPro" id="IPR023214">
    <property type="entry name" value="HAD_sf"/>
</dbReference>
<evidence type="ECO:0000256" key="1">
    <source>
        <dbReference type="ARBA" id="ARBA00022801"/>
    </source>
</evidence>
<keyword evidence="4" id="KW-1185">Reference proteome</keyword>
<accession>A0AAD6TUD9</accession>
<feature type="compositionally biased region" description="Basic and acidic residues" evidence="2">
    <location>
        <begin position="294"/>
        <end position="303"/>
    </location>
</feature>
<proteinExistence type="predicted"/>
<dbReference type="AlphaFoldDB" id="A0AAD6TUD9"/>
<evidence type="ECO:0000256" key="2">
    <source>
        <dbReference type="SAM" id="MobiDB-lite"/>
    </source>
</evidence>
<dbReference type="Proteomes" id="UP001222325">
    <property type="component" value="Unassembled WGS sequence"/>
</dbReference>
<dbReference type="PANTHER" id="PTHR43316:SF9">
    <property type="entry name" value="ACID DEHALOGENASE, PUTATIVE (AFU_ORTHOLOGUE AFUA_6G14460)-RELATED"/>
    <property type="match status" value="1"/>
</dbReference>
<evidence type="ECO:0000313" key="3">
    <source>
        <dbReference type="EMBL" id="KAJ7075587.1"/>
    </source>
</evidence>
<dbReference type="SUPFAM" id="SSF56784">
    <property type="entry name" value="HAD-like"/>
    <property type="match status" value="1"/>
</dbReference>
<reference evidence="3" key="1">
    <citation type="submission" date="2023-03" db="EMBL/GenBank/DDBJ databases">
        <title>Massive genome expansion in bonnet fungi (Mycena s.s.) driven by repeated elements and novel gene families across ecological guilds.</title>
        <authorList>
            <consortium name="Lawrence Berkeley National Laboratory"/>
            <person name="Harder C.B."/>
            <person name="Miyauchi S."/>
            <person name="Viragh M."/>
            <person name="Kuo A."/>
            <person name="Thoen E."/>
            <person name="Andreopoulos B."/>
            <person name="Lu D."/>
            <person name="Skrede I."/>
            <person name="Drula E."/>
            <person name="Henrissat B."/>
            <person name="Morin E."/>
            <person name="Kohler A."/>
            <person name="Barry K."/>
            <person name="LaButti K."/>
            <person name="Morin E."/>
            <person name="Salamov A."/>
            <person name="Lipzen A."/>
            <person name="Mereny Z."/>
            <person name="Hegedus B."/>
            <person name="Baldrian P."/>
            <person name="Stursova M."/>
            <person name="Weitz H."/>
            <person name="Taylor A."/>
            <person name="Grigoriev I.V."/>
            <person name="Nagy L.G."/>
            <person name="Martin F."/>
            <person name="Kauserud H."/>
        </authorList>
    </citation>
    <scope>NUCLEOTIDE SEQUENCE</scope>
    <source>
        <strain evidence="3">CBHHK173m</strain>
    </source>
</reference>
<dbReference type="GO" id="GO:0016787">
    <property type="term" value="F:hydrolase activity"/>
    <property type="evidence" value="ECO:0007669"/>
    <property type="project" value="UniProtKB-KW"/>
</dbReference>